<dbReference type="GeneID" id="110796845"/>
<dbReference type="RefSeq" id="XP_021857625.1">
    <property type="nucleotide sequence ID" value="XM_022001933.1"/>
</dbReference>
<dbReference type="PANTHER" id="PTHR33233">
    <property type="entry name" value="ENDONUCLEASE/EXONUCLEASE/PHOSPHATASE"/>
    <property type="match status" value="1"/>
</dbReference>
<evidence type="ECO:0000259" key="2">
    <source>
        <dbReference type="Pfam" id="PF14111"/>
    </source>
</evidence>
<reference evidence="4" key="2">
    <citation type="submission" date="2025-08" db="UniProtKB">
        <authorList>
            <consortium name="RefSeq"/>
        </authorList>
    </citation>
    <scope>IDENTIFICATION</scope>
    <source>
        <tissue evidence="4">Leaf</tissue>
    </source>
</reference>
<protein>
    <recommendedName>
        <fullName evidence="2">DUF4283 domain-containing protein</fullName>
    </recommendedName>
</protein>
<proteinExistence type="predicted"/>
<feature type="compositionally biased region" description="Basic residues" evidence="1">
    <location>
        <begin position="1"/>
        <end position="12"/>
    </location>
</feature>
<dbReference type="KEGG" id="soe:110796845"/>
<evidence type="ECO:0000313" key="4">
    <source>
        <dbReference type="RefSeq" id="XP_021857625.1"/>
    </source>
</evidence>
<dbReference type="PANTHER" id="PTHR33233:SF17">
    <property type="entry name" value="DUF4283 DOMAIN-CONTAINING PROTEIN"/>
    <property type="match status" value="1"/>
</dbReference>
<feature type="domain" description="DUF4283" evidence="2">
    <location>
        <begin position="128"/>
        <end position="204"/>
    </location>
</feature>
<evidence type="ECO:0000313" key="3">
    <source>
        <dbReference type="Proteomes" id="UP000813463"/>
    </source>
</evidence>
<dbReference type="OrthoDB" id="851886at2759"/>
<name>A0A9R0K4V8_SPIOL</name>
<sequence>MAGKSKARKNLKKPSGPISDSQAKKTKSMDEVLGVLAMEIESGDEGHQSEVEADSLVDENEEILSPRTSLNELKSRSEAHRTFSLWLSVMNSRKRQNQVTPIPILQPGCDENVVCIELDDIQDEVDCWNSAIICDVLGANPPLSIFEGFRRRIWKDLGIDKVVNIEHGVFVVRFFTMENRDKVLDANRLTFDKKPVICKPWHKDIVDLKDEVKGVPIWIHLNHLDLKFWGNRSLSKIVGSIGEFIQDDQATINMDKLQFA</sequence>
<dbReference type="AlphaFoldDB" id="A0A9R0K4V8"/>
<gene>
    <name evidence="4" type="primary">LOC110796845</name>
</gene>
<evidence type="ECO:0000256" key="1">
    <source>
        <dbReference type="SAM" id="MobiDB-lite"/>
    </source>
</evidence>
<dbReference type="Proteomes" id="UP000813463">
    <property type="component" value="Chromosome 6"/>
</dbReference>
<dbReference type="InterPro" id="IPR025558">
    <property type="entry name" value="DUF4283"/>
</dbReference>
<feature type="region of interest" description="Disordered" evidence="1">
    <location>
        <begin position="1"/>
        <end position="27"/>
    </location>
</feature>
<keyword evidence="3" id="KW-1185">Reference proteome</keyword>
<accession>A0A9R0K4V8</accession>
<dbReference type="Pfam" id="PF14111">
    <property type="entry name" value="DUF4283"/>
    <property type="match status" value="1"/>
</dbReference>
<organism evidence="3 4">
    <name type="scientific">Spinacia oleracea</name>
    <name type="common">Spinach</name>
    <dbReference type="NCBI Taxonomy" id="3562"/>
    <lineage>
        <taxon>Eukaryota</taxon>
        <taxon>Viridiplantae</taxon>
        <taxon>Streptophyta</taxon>
        <taxon>Embryophyta</taxon>
        <taxon>Tracheophyta</taxon>
        <taxon>Spermatophyta</taxon>
        <taxon>Magnoliopsida</taxon>
        <taxon>eudicotyledons</taxon>
        <taxon>Gunneridae</taxon>
        <taxon>Pentapetalae</taxon>
        <taxon>Caryophyllales</taxon>
        <taxon>Chenopodiaceae</taxon>
        <taxon>Chenopodioideae</taxon>
        <taxon>Anserineae</taxon>
        <taxon>Spinacia</taxon>
    </lineage>
</organism>
<reference evidence="3" key="1">
    <citation type="journal article" date="2021" name="Nat. Commun.">
        <title>Genomic analyses provide insights into spinach domestication and the genetic basis of agronomic traits.</title>
        <authorList>
            <person name="Cai X."/>
            <person name="Sun X."/>
            <person name="Xu C."/>
            <person name="Sun H."/>
            <person name="Wang X."/>
            <person name="Ge C."/>
            <person name="Zhang Z."/>
            <person name="Wang Q."/>
            <person name="Fei Z."/>
            <person name="Jiao C."/>
            <person name="Wang Q."/>
        </authorList>
    </citation>
    <scope>NUCLEOTIDE SEQUENCE [LARGE SCALE GENOMIC DNA]</scope>
    <source>
        <strain evidence="3">cv. Varoflay</strain>
    </source>
</reference>